<reference evidence="2 3" key="1">
    <citation type="journal article" date="2023" name="IScience">
        <title>Expanded male sex-determining region conserved during the evolution of homothallism in the green alga Volvox.</title>
        <authorList>
            <person name="Yamamoto K."/>
            <person name="Matsuzaki R."/>
            <person name="Mahakham W."/>
            <person name="Heman W."/>
            <person name="Sekimoto H."/>
            <person name="Kawachi M."/>
            <person name="Minakuchi Y."/>
            <person name="Toyoda A."/>
            <person name="Nozaki H."/>
        </authorList>
    </citation>
    <scope>NUCLEOTIDE SEQUENCE [LARGE SCALE GENOMIC DNA]</scope>
    <source>
        <strain evidence="2 3">NIES-4468</strain>
    </source>
</reference>
<feature type="region of interest" description="Disordered" evidence="1">
    <location>
        <begin position="1"/>
        <end position="33"/>
    </location>
</feature>
<proteinExistence type="predicted"/>
<evidence type="ECO:0000313" key="2">
    <source>
        <dbReference type="EMBL" id="GLI70621.1"/>
    </source>
</evidence>
<evidence type="ECO:0000313" key="3">
    <source>
        <dbReference type="Proteomes" id="UP001165090"/>
    </source>
</evidence>
<evidence type="ECO:0000256" key="1">
    <source>
        <dbReference type="SAM" id="MobiDB-lite"/>
    </source>
</evidence>
<organism evidence="2 3">
    <name type="scientific">Volvox africanus</name>
    <dbReference type="NCBI Taxonomy" id="51714"/>
    <lineage>
        <taxon>Eukaryota</taxon>
        <taxon>Viridiplantae</taxon>
        <taxon>Chlorophyta</taxon>
        <taxon>core chlorophytes</taxon>
        <taxon>Chlorophyceae</taxon>
        <taxon>CS clade</taxon>
        <taxon>Chlamydomonadales</taxon>
        <taxon>Volvocaceae</taxon>
        <taxon>Volvox</taxon>
    </lineage>
</organism>
<feature type="compositionally biased region" description="Polar residues" evidence="1">
    <location>
        <begin position="770"/>
        <end position="789"/>
    </location>
</feature>
<feature type="compositionally biased region" description="Low complexity" evidence="1">
    <location>
        <begin position="605"/>
        <end position="614"/>
    </location>
</feature>
<evidence type="ECO:0008006" key="4">
    <source>
        <dbReference type="Google" id="ProtNLM"/>
    </source>
</evidence>
<comment type="caution">
    <text evidence="2">The sequence shown here is derived from an EMBL/GenBank/DDBJ whole genome shotgun (WGS) entry which is preliminary data.</text>
</comment>
<feature type="region of interest" description="Disordered" evidence="1">
    <location>
        <begin position="532"/>
        <end position="734"/>
    </location>
</feature>
<feature type="compositionally biased region" description="Low complexity" evidence="1">
    <location>
        <begin position="660"/>
        <end position="680"/>
    </location>
</feature>
<sequence length="837" mass="87423">MLQPGHGLGSAVLPGSAPTTGLQLPPHQHDCPSHAAHQQFQNQSAFAYTPINGPGPPHLLVPGSGDHGSTGIVSGTVVVEQHLANSSGNAAAAAAAVPTAYHSTGEEGGECLSPGPHYHVPWPHHIERYRQLIDRFGLRERLSHPDVEPVFIKKVDMEDLVEGPPGKARAWLVSRLVVDHCLYRPTCKVRKGFLVLEFEVLFVGGESMQVEVGYKDIHEDPTGGRFYVELMLQTLRAKLRLRDEMLVYRDKAENHFQMLVLPNVCAECLTPIAGREDEALICDNCMDFVDPDCCGMQLHDVGDVWLCRWCRDAESCSEMTLEGTITKTPTLNLNQGAAFAEPDVVRGPEPHADQDPDTTTTLATSSALVRGWHGCNGGSGEGGGGGAGEVVAAPAAEGALASELHADADSGTDRRGGKDDAEIRAVEAAAMVAAGHAEAIPVADGAVRPPEVVGTAAGAGKSLAAATDTVALPSSPPALGMAQVRPPPPAVEVAPFVPQLADTREPLRPPQQPLAQLQPQQPLHLGSALLVQQHQAQHYRREPSLPPPPPPPLPPIPPQDFPSPQAPRQTEPLQQPLAIQQHLLLPLPPKQTGAVPAFPDRAEPAAVTTAAAVASPPGLHGQVEVQPFLGLGGGSSGGEPAAAAVAATAPAGRLEPQPRQPFRSFPPTDEAAAAAAAAAAHPAQDGGLRQPPETSMEQIISAILQPDLEPPQQQEQPPQTQMQQSSWSLPAPDLCSSLGFATSLAGAAGTGEDQQPVPNPLSAVDDSALVHSSSTMPGTSTGLGSQSTEGLMMTVEVTAGDEDPRSGVFPDNVRAAAAAVRETAAVAQVMSLAQVRA</sequence>
<feature type="compositionally biased region" description="Low complexity" evidence="1">
    <location>
        <begin position="566"/>
        <end position="585"/>
    </location>
</feature>
<feature type="region of interest" description="Disordered" evidence="1">
    <location>
        <begin position="746"/>
        <end position="789"/>
    </location>
</feature>
<dbReference type="Proteomes" id="UP001165090">
    <property type="component" value="Unassembled WGS sequence"/>
</dbReference>
<feature type="non-terminal residue" evidence="2">
    <location>
        <position position="837"/>
    </location>
</feature>
<feature type="compositionally biased region" description="Low complexity" evidence="1">
    <location>
        <begin position="638"/>
        <end position="652"/>
    </location>
</feature>
<protein>
    <recommendedName>
        <fullName evidence="4">PHD-type domain-containing protein</fullName>
    </recommendedName>
</protein>
<dbReference type="EMBL" id="BSDZ01000094">
    <property type="protein sequence ID" value="GLI70621.1"/>
    <property type="molecule type" value="Genomic_DNA"/>
</dbReference>
<feature type="compositionally biased region" description="Pro residues" evidence="1">
    <location>
        <begin position="544"/>
        <end position="565"/>
    </location>
</feature>
<keyword evidence="3" id="KW-1185">Reference proteome</keyword>
<name>A0ABQ5SLW5_9CHLO</name>
<gene>
    <name evidence="2" type="ORF">VaNZ11_015554</name>
</gene>
<feature type="compositionally biased region" description="Low complexity" evidence="1">
    <location>
        <begin position="705"/>
        <end position="724"/>
    </location>
</feature>
<accession>A0ABQ5SLW5</accession>